<dbReference type="PANTHER" id="PTHR17490">
    <property type="entry name" value="SUA5"/>
    <property type="match status" value="1"/>
</dbReference>
<reference evidence="16 17" key="1">
    <citation type="journal article" date="2015" name="Microbes Environ.">
        <title>Distribution and evolution of nitrogen fixation genes in the phylum bacteroidetes.</title>
        <authorList>
            <person name="Inoue J."/>
            <person name="Oshima K."/>
            <person name="Suda W."/>
            <person name="Sakamoto M."/>
            <person name="Iino T."/>
            <person name="Noda S."/>
            <person name="Hongoh Y."/>
            <person name="Hattori M."/>
            <person name="Ohkuma M."/>
        </authorList>
    </citation>
    <scope>NUCLEOTIDE SEQUENCE [LARGE SCALE GENOMIC DNA]</scope>
    <source>
        <strain evidence="16 17">JCM 15093</strain>
    </source>
</reference>
<dbReference type="eggNOG" id="COG0009">
    <property type="taxonomic scope" value="Bacteria"/>
</dbReference>
<comment type="similarity">
    <text evidence="2 13">Belongs to the SUA5 family.</text>
</comment>
<organism evidence="16 17">
    <name type="scientific">Bacteroides graminisolvens DSM 19988 = JCM 15093</name>
    <dbReference type="NCBI Taxonomy" id="1121097"/>
    <lineage>
        <taxon>Bacteria</taxon>
        <taxon>Pseudomonadati</taxon>
        <taxon>Bacteroidota</taxon>
        <taxon>Bacteroidia</taxon>
        <taxon>Bacteroidales</taxon>
        <taxon>Bacteroidaceae</taxon>
        <taxon>Bacteroides</taxon>
    </lineage>
</organism>
<dbReference type="Gene3D" id="3.90.870.10">
    <property type="entry name" value="DHBP synthase"/>
    <property type="match status" value="1"/>
</dbReference>
<accession>A0A069D046</accession>
<evidence type="ECO:0000313" key="16">
    <source>
        <dbReference type="EMBL" id="GAK36258.1"/>
    </source>
</evidence>
<evidence type="ECO:0000256" key="12">
    <source>
        <dbReference type="ARBA" id="ARBA00048366"/>
    </source>
</evidence>
<evidence type="ECO:0000313" key="17">
    <source>
        <dbReference type="Proteomes" id="UP000027601"/>
    </source>
</evidence>
<dbReference type="Proteomes" id="UP000027601">
    <property type="component" value="Unassembled WGS sequence"/>
</dbReference>
<feature type="binding site" evidence="14">
    <location>
        <position position="25"/>
    </location>
    <ligand>
        <name>L-threonine</name>
        <dbReference type="ChEBI" id="CHEBI:57926"/>
    </ligand>
</feature>
<dbReference type="FunFam" id="3.90.870.10:FF:000009">
    <property type="entry name" value="Threonylcarbamoyl-AMP synthase, putative"/>
    <property type="match status" value="1"/>
</dbReference>
<evidence type="ECO:0000256" key="7">
    <source>
        <dbReference type="ARBA" id="ARBA00022694"/>
    </source>
</evidence>
<dbReference type="GO" id="GO:0061710">
    <property type="term" value="F:L-threonylcarbamoyladenylate synthase"/>
    <property type="evidence" value="ECO:0007669"/>
    <property type="project" value="UniProtKB-EC"/>
</dbReference>
<keyword evidence="8 13" id="KW-0548">Nucleotidyltransferase</keyword>
<feature type="binding site" evidence="14">
    <location>
        <position position="184"/>
    </location>
    <ligand>
        <name>ATP</name>
        <dbReference type="ChEBI" id="CHEBI:30616"/>
    </ligand>
</feature>
<dbReference type="PROSITE" id="PS51163">
    <property type="entry name" value="YRDC"/>
    <property type="match status" value="1"/>
</dbReference>
<dbReference type="GO" id="GO:0005737">
    <property type="term" value="C:cytoplasm"/>
    <property type="evidence" value="ECO:0007669"/>
    <property type="project" value="UniProtKB-SubCell"/>
</dbReference>
<dbReference type="PANTHER" id="PTHR17490:SF16">
    <property type="entry name" value="THREONYLCARBAMOYL-AMP SYNTHASE"/>
    <property type="match status" value="1"/>
</dbReference>
<dbReference type="GO" id="GO:0003725">
    <property type="term" value="F:double-stranded RNA binding"/>
    <property type="evidence" value="ECO:0007669"/>
    <property type="project" value="UniProtKB-UniRule"/>
</dbReference>
<dbReference type="GO" id="GO:0000049">
    <property type="term" value="F:tRNA binding"/>
    <property type="evidence" value="ECO:0007669"/>
    <property type="project" value="TreeGrafter"/>
</dbReference>
<feature type="binding site" evidence="14">
    <location>
        <position position="131"/>
    </location>
    <ligand>
        <name>L-threonine</name>
        <dbReference type="ChEBI" id="CHEBI:57926"/>
    </ligand>
</feature>
<dbReference type="EC" id="2.7.7.87" evidence="3 13"/>
<dbReference type="OrthoDB" id="9814580at2"/>
<keyword evidence="5 13" id="KW-0963">Cytoplasm</keyword>
<dbReference type="PIRSF" id="PIRSF004930">
    <property type="entry name" value="Tln_factor_SUA5"/>
    <property type="match status" value="1"/>
</dbReference>
<keyword evidence="17" id="KW-1185">Reference proteome</keyword>
<dbReference type="NCBIfam" id="TIGR00057">
    <property type="entry name" value="L-threonylcarbamoyladenylate synthase"/>
    <property type="match status" value="1"/>
</dbReference>
<dbReference type="Gene3D" id="3.40.50.11030">
    <property type="entry name" value="Threonylcarbamoyl-AMP synthase, C-terminal domain"/>
    <property type="match status" value="1"/>
</dbReference>
<feature type="binding site" evidence="14">
    <location>
        <position position="221"/>
    </location>
    <ligand>
        <name>ATP</name>
        <dbReference type="ChEBI" id="CHEBI:30616"/>
    </ligand>
</feature>
<feature type="binding site" evidence="14">
    <location>
        <position position="48"/>
    </location>
    <ligand>
        <name>ATP</name>
        <dbReference type="ChEBI" id="CHEBI:30616"/>
    </ligand>
</feature>
<feature type="domain" description="YrdC-like" evidence="15">
    <location>
        <begin position="3"/>
        <end position="188"/>
    </location>
</feature>
<sequence length="320" mass="35192">MKNNSISQAAQIIKDGGLVAFPTETVYGLGANALNPFAVAKIFELKERPSFDPLIVHIASFEDLHILSTGICENVMRLAKHFWPGPLTIVLPKSSIVPDIVTSGLDTVGIRMPNNSIALELIKQSNCPIAAPSANKFGQLSPVNAHHVKKQLPNVDYVLDGGNTSVGIESTIVSIEGDTCRLLRPGFITLEDIENALPDIFIFNSTRPEKLVSPGLLKSHYSPKKPLYILNEPLRYFPEFSGLILHRNNNADYTATKVIYTSQTCNKIEISANLFASLHTMEEDESVKSIYIEPVEEKGLGIAIMDRVKKAAYQYNNSTN</sequence>
<dbReference type="InterPro" id="IPR017945">
    <property type="entry name" value="DHBP_synth_RibB-like_a/b_dom"/>
</dbReference>
<dbReference type="InterPro" id="IPR006070">
    <property type="entry name" value="Sua5-like_dom"/>
</dbReference>
<evidence type="ECO:0000256" key="2">
    <source>
        <dbReference type="ARBA" id="ARBA00007663"/>
    </source>
</evidence>
<evidence type="ECO:0000256" key="1">
    <source>
        <dbReference type="ARBA" id="ARBA00004496"/>
    </source>
</evidence>
<comment type="catalytic activity">
    <reaction evidence="12 13">
        <text>L-threonine + hydrogencarbonate + ATP = L-threonylcarbamoyladenylate + diphosphate + H2O</text>
        <dbReference type="Rhea" id="RHEA:36407"/>
        <dbReference type="ChEBI" id="CHEBI:15377"/>
        <dbReference type="ChEBI" id="CHEBI:17544"/>
        <dbReference type="ChEBI" id="CHEBI:30616"/>
        <dbReference type="ChEBI" id="CHEBI:33019"/>
        <dbReference type="ChEBI" id="CHEBI:57926"/>
        <dbReference type="ChEBI" id="CHEBI:73682"/>
        <dbReference type="EC" id="2.7.7.87"/>
    </reaction>
</comment>
<feature type="binding site" evidence="14">
    <location>
        <position position="57"/>
    </location>
    <ligand>
        <name>L-threonine</name>
        <dbReference type="ChEBI" id="CHEBI:57926"/>
    </ligand>
</feature>
<keyword evidence="6 13" id="KW-0808">Transferase</keyword>
<evidence type="ECO:0000256" key="14">
    <source>
        <dbReference type="PIRSR" id="PIRSR004930-1"/>
    </source>
</evidence>
<dbReference type="EMBL" id="BAJS01000005">
    <property type="protein sequence ID" value="GAK36258.1"/>
    <property type="molecule type" value="Genomic_DNA"/>
</dbReference>
<keyword evidence="10 13" id="KW-0067">ATP-binding</keyword>
<dbReference type="RefSeq" id="WP_024996210.1">
    <property type="nucleotide sequence ID" value="NZ_ATZI01000005.1"/>
</dbReference>
<comment type="caution">
    <text evidence="16">The sequence shown here is derived from an EMBL/GenBank/DDBJ whole genome shotgun (WGS) entry which is preliminary data.</text>
</comment>
<feature type="binding site" evidence="14">
    <location>
        <position position="170"/>
    </location>
    <ligand>
        <name>L-threonine</name>
        <dbReference type="ChEBI" id="CHEBI:57926"/>
    </ligand>
</feature>
<dbReference type="GO" id="GO:0008033">
    <property type="term" value="P:tRNA processing"/>
    <property type="evidence" value="ECO:0007669"/>
    <property type="project" value="UniProtKB-KW"/>
</dbReference>
<evidence type="ECO:0000259" key="15">
    <source>
        <dbReference type="PROSITE" id="PS51163"/>
    </source>
</evidence>
<dbReference type="InterPro" id="IPR005145">
    <property type="entry name" value="Sua5_C"/>
</dbReference>
<dbReference type="SUPFAM" id="SSF55821">
    <property type="entry name" value="YrdC/RibB"/>
    <property type="match status" value="1"/>
</dbReference>
<keyword evidence="9 13" id="KW-0547">Nucleotide-binding</keyword>
<dbReference type="STRING" id="1121097.GCA_000428125_01633"/>
<keyword evidence="7 13" id="KW-0819">tRNA processing</keyword>
<dbReference type="GO" id="GO:0005524">
    <property type="term" value="F:ATP binding"/>
    <property type="evidence" value="ECO:0007669"/>
    <property type="project" value="UniProtKB-UniRule"/>
</dbReference>
<dbReference type="Pfam" id="PF03481">
    <property type="entry name" value="Sua5_C"/>
    <property type="match status" value="1"/>
</dbReference>
<feature type="binding site" evidence="14">
    <location>
        <position position="111"/>
    </location>
    <ligand>
        <name>L-threonine</name>
        <dbReference type="ChEBI" id="CHEBI:57926"/>
    </ligand>
</feature>
<dbReference type="Pfam" id="PF01300">
    <property type="entry name" value="Sua5_yciO_yrdC"/>
    <property type="match status" value="1"/>
</dbReference>
<evidence type="ECO:0000256" key="9">
    <source>
        <dbReference type="ARBA" id="ARBA00022741"/>
    </source>
</evidence>
<comment type="subcellular location">
    <subcellularLocation>
        <location evidence="1 13">Cytoplasm</location>
    </subcellularLocation>
</comment>
<name>A0A069D046_9BACE</name>
<feature type="binding site" evidence="14">
    <location>
        <position position="133"/>
    </location>
    <ligand>
        <name>ATP</name>
        <dbReference type="ChEBI" id="CHEBI:30616"/>
    </ligand>
</feature>
<dbReference type="GO" id="GO:0006450">
    <property type="term" value="P:regulation of translational fidelity"/>
    <property type="evidence" value="ECO:0007669"/>
    <property type="project" value="TreeGrafter"/>
</dbReference>
<dbReference type="InterPro" id="IPR038385">
    <property type="entry name" value="Sua5/YwlC_C"/>
</dbReference>
<dbReference type="InterPro" id="IPR050156">
    <property type="entry name" value="TC-AMP_synthase_SUA5"/>
</dbReference>
<feature type="binding site" evidence="14">
    <location>
        <position position="141"/>
    </location>
    <ligand>
        <name>ATP</name>
        <dbReference type="ChEBI" id="CHEBI:30616"/>
    </ligand>
</feature>
<dbReference type="InterPro" id="IPR010923">
    <property type="entry name" value="T(6)A37_SUA5"/>
</dbReference>
<feature type="binding site" evidence="14">
    <location>
        <position position="107"/>
    </location>
    <ligand>
        <name>ATP</name>
        <dbReference type="ChEBI" id="CHEBI:30616"/>
    </ligand>
</feature>
<gene>
    <name evidence="16" type="ORF">JCM15093_1411</name>
</gene>
<dbReference type="AlphaFoldDB" id="A0A069D046"/>
<evidence type="ECO:0000256" key="5">
    <source>
        <dbReference type="ARBA" id="ARBA00022490"/>
    </source>
</evidence>
<evidence type="ECO:0000256" key="8">
    <source>
        <dbReference type="ARBA" id="ARBA00022695"/>
    </source>
</evidence>
<evidence type="ECO:0000256" key="3">
    <source>
        <dbReference type="ARBA" id="ARBA00012584"/>
    </source>
</evidence>
<evidence type="ECO:0000256" key="10">
    <source>
        <dbReference type="ARBA" id="ARBA00022840"/>
    </source>
</evidence>
<proteinExistence type="inferred from homology"/>
<protein>
    <recommendedName>
        <fullName evidence="4 13">Threonylcarbamoyl-AMP synthase</fullName>
        <shortName evidence="13">TC-AMP synthase</shortName>
        <ecNumber evidence="3 13">2.7.7.87</ecNumber>
    </recommendedName>
    <alternativeName>
        <fullName evidence="11 13">L-threonylcarbamoyladenylate synthase</fullName>
    </alternativeName>
</protein>
<evidence type="ECO:0000256" key="4">
    <source>
        <dbReference type="ARBA" id="ARBA00015492"/>
    </source>
</evidence>
<evidence type="ECO:0000256" key="13">
    <source>
        <dbReference type="PIRNR" id="PIRNR004930"/>
    </source>
</evidence>
<comment type="function">
    <text evidence="13">Required for the formation of a threonylcarbamoyl group on adenosine at position 37 (t(6)A37) in tRNAs that read codons beginning with adenine.</text>
</comment>
<evidence type="ECO:0000256" key="11">
    <source>
        <dbReference type="ARBA" id="ARBA00029774"/>
    </source>
</evidence>
<evidence type="ECO:0000256" key="6">
    <source>
        <dbReference type="ARBA" id="ARBA00022679"/>
    </source>
</evidence>